<comment type="caution">
    <text evidence="1">The sequence shown here is derived from an EMBL/GenBank/DDBJ whole genome shotgun (WGS) entry which is preliminary data.</text>
</comment>
<organism evidence="1 2">
    <name type="scientific">Puccinia striiformis</name>
    <dbReference type="NCBI Taxonomy" id="27350"/>
    <lineage>
        <taxon>Eukaryota</taxon>
        <taxon>Fungi</taxon>
        <taxon>Dikarya</taxon>
        <taxon>Basidiomycota</taxon>
        <taxon>Pucciniomycotina</taxon>
        <taxon>Pucciniomycetes</taxon>
        <taxon>Pucciniales</taxon>
        <taxon>Pucciniaceae</taxon>
        <taxon>Puccinia</taxon>
    </lineage>
</organism>
<evidence type="ECO:0000313" key="1">
    <source>
        <dbReference type="EMBL" id="POW21315.1"/>
    </source>
</evidence>
<sequence length="114" mass="13112">CDPWQGGAKVSLLLRPGDWMQRVVARLLQSACVIPMQNITHWLQAPMEHSNFPRRLKCSRIRLKPFNSGSLDNCRDEHYSTRNPEACVWVPSILCPMPSAMSDQRMTLKPSRKH</sequence>
<protein>
    <submittedName>
        <fullName evidence="1">Uncharacterized protein</fullName>
    </submittedName>
</protein>
<reference evidence="2" key="3">
    <citation type="journal article" date="2018" name="Mol. Plant Microbe Interact.">
        <title>Genome sequence resources for the wheat stripe rust pathogen (Puccinia striiformis f. sp. tritici) and the barley stripe rust pathogen (Puccinia striiformis f. sp. hordei).</title>
        <authorList>
            <person name="Xia C."/>
            <person name="Wang M."/>
            <person name="Yin C."/>
            <person name="Cornejo O.E."/>
            <person name="Hulbert S.H."/>
            <person name="Chen X."/>
        </authorList>
    </citation>
    <scope>NUCLEOTIDE SEQUENCE [LARGE SCALE GENOMIC DNA]</scope>
    <source>
        <strain evidence="2">93TX-2</strain>
    </source>
</reference>
<dbReference type="AlphaFoldDB" id="A0A2S4WHP4"/>
<evidence type="ECO:0000313" key="2">
    <source>
        <dbReference type="Proteomes" id="UP000238274"/>
    </source>
</evidence>
<dbReference type="VEuPathDB" id="FungiDB:PSHT_02594"/>
<proteinExistence type="predicted"/>
<reference evidence="2" key="2">
    <citation type="journal article" date="2018" name="BMC Genomics">
        <title>Genomic insights into host adaptation between the wheat stripe rust pathogen (Puccinia striiformis f. sp. tritici) and the barley stripe rust pathogen (Puccinia striiformis f. sp. hordei).</title>
        <authorList>
            <person name="Xia C."/>
            <person name="Wang M."/>
            <person name="Yin C."/>
            <person name="Cornejo O.E."/>
            <person name="Hulbert S.H."/>
            <person name="Chen X."/>
        </authorList>
    </citation>
    <scope>NUCLEOTIDE SEQUENCE [LARGE SCALE GENOMIC DNA]</scope>
    <source>
        <strain evidence="2">93TX-2</strain>
    </source>
</reference>
<feature type="non-terminal residue" evidence="1">
    <location>
        <position position="1"/>
    </location>
</feature>
<name>A0A2S4WHP4_9BASI</name>
<accession>A0A2S4WHP4</accession>
<dbReference type="EMBL" id="PKSM01000022">
    <property type="protein sequence ID" value="POW21315.1"/>
    <property type="molecule type" value="Genomic_DNA"/>
</dbReference>
<dbReference type="Proteomes" id="UP000238274">
    <property type="component" value="Unassembled WGS sequence"/>
</dbReference>
<keyword evidence="2" id="KW-1185">Reference proteome</keyword>
<reference evidence="1 2" key="1">
    <citation type="submission" date="2017-12" db="EMBL/GenBank/DDBJ databases">
        <title>Gene loss provides genomic basis for host adaptation in cereal stripe rust fungi.</title>
        <authorList>
            <person name="Xia C."/>
        </authorList>
    </citation>
    <scope>NUCLEOTIDE SEQUENCE [LARGE SCALE GENOMIC DNA]</scope>
    <source>
        <strain evidence="1 2">93TX-2</strain>
    </source>
</reference>
<gene>
    <name evidence="1" type="ORF">PSHT_02594</name>
</gene>